<dbReference type="AlphaFoldDB" id="A0A067TG02"/>
<gene>
    <name evidence="1" type="ORF">GALMADRAFT_278138</name>
</gene>
<protein>
    <submittedName>
        <fullName evidence="1">Uncharacterized protein</fullName>
    </submittedName>
</protein>
<dbReference type="HOGENOM" id="CLU_1885938_0_0_1"/>
<proteinExistence type="predicted"/>
<evidence type="ECO:0000313" key="1">
    <source>
        <dbReference type="EMBL" id="KDR78834.1"/>
    </source>
</evidence>
<sequence>MFWLAESMGKKLTRPSDASQDNLTPMSNEVVWRRLKRPPGWYTSSKNNTALGWRTVVYGCAGVLRSVKRPRSGGVCVVLAEPGVEVDFYRQRIINTAVSRRQRTEKLTGRSLLDDEEWFDVMEKDNERETERTSY</sequence>
<accession>A0A067TG02</accession>
<reference evidence="2" key="1">
    <citation type="journal article" date="2014" name="Proc. Natl. Acad. Sci. U.S.A.">
        <title>Extensive sampling of basidiomycete genomes demonstrates inadequacy of the white-rot/brown-rot paradigm for wood decay fungi.</title>
        <authorList>
            <person name="Riley R."/>
            <person name="Salamov A.A."/>
            <person name="Brown D.W."/>
            <person name="Nagy L.G."/>
            <person name="Floudas D."/>
            <person name="Held B.W."/>
            <person name="Levasseur A."/>
            <person name="Lombard V."/>
            <person name="Morin E."/>
            <person name="Otillar R."/>
            <person name="Lindquist E.A."/>
            <person name="Sun H."/>
            <person name="LaButti K.M."/>
            <person name="Schmutz J."/>
            <person name="Jabbour D."/>
            <person name="Luo H."/>
            <person name="Baker S.E."/>
            <person name="Pisabarro A.G."/>
            <person name="Walton J.D."/>
            <person name="Blanchette R.A."/>
            <person name="Henrissat B."/>
            <person name="Martin F."/>
            <person name="Cullen D."/>
            <person name="Hibbett D.S."/>
            <person name="Grigoriev I.V."/>
        </authorList>
    </citation>
    <scope>NUCLEOTIDE SEQUENCE [LARGE SCALE GENOMIC DNA]</scope>
    <source>
        <strain evidence="2">CBS 339.88</strain>
    </source>
</reference>
<dbReference type="EMBL" id="KL142374">
    <property type="protein sequence ID" value="KDR78834.1"/>
    <property type="molecule type" value="Genomic_DNA"/>
</dbReference>
<name>A0A067TG02_GALM3</name>
<organism evidence="1 2">
    <name type="scientific">Galerina marginata (strain CBS 339.88)</name>
    <dbReference type="NCBI Taxonomy" id="685588"/>
    <lineage>
        <taxon>Eukaryota</taxon>
        <taxon>Fungi</taxon>
        <taxon>Dikarya</taxon>
        <taxon>Basidiomycota</taxon>
        <taxon>Agaricomycotina</taxon>
        <taxon>Agaricomycetes</taxon>
        <taxon>Agaricomycetidae</taxon>
        <taxon>Agaricales</taxon>
        <taxon>Agaricineae</taxon>
        <taxon>Strophariaceae</taxon>
        <taxon>Galerina</taxon>
    </lineage>
</organism>
<evidence type="ECO:0000313" key="2">
    <source>
        <dbReference type="Proteomes" id="UP000027222"/>
    </source>
</evidence>
<keyword evidence="2" id="KW-1185">Reference proteome</keyword>
<dbReference type="Proteomes" id="UP000027222">
    <property type="component" value="Unassembled WGS sequence"/>
</dbReference>